<evidence type="ECO:0000313" key="2">
    <source>
        <dbReference type="EMBL" id="CDS40182.1"/>
    </source>
</evidence>
<organism evidence="2 3">
    <name type="scientific">Echinococcus multilocularis</name>
    <name type="common">Fox tapeworm</name>
    <dbReference type="NCBI Taxonomy" id="6211"/>
    <lineage>
        <taxon>Eukaryota</taxon>
        <taxon>Metazoa</taxon>
        <taxon>Spiralia</taxon>
        <taxon>Lophotrochozoa</taxon>
        <taxon>Platyhelminthes</taxon>
        <taxon>Cestoda</taxon>
        <taxon>Eucestoda</taxon>
        <taxon>Cyclophyllidea</taxon>
        <taxon>Taeniidae</taxon>
        <taxon>Echinococcus</taxon>
    </lineage>
</organism>
<evidence type="ECO:0000256" key="1">
    <source>
        <dbReference type="SAM" id="MobiDB-lite"/>
    </source>
</evidence>
<dbReference type="EMBL" id="LN902841">
    <property type="protein sequence ID" value="CDS40182.1"/>
    <property type="molecule type" value="Genomic_DNA"/>
</dbReference>
<feature type="region of interest" description="Disordered" evidence="1">
    <location>
        <begin position="105"/>
        <end position="151"/>
    </location>
</feature>
<dbReference type="GO" id="GO:0005930">
    <property type="term" value="C:axoneme"/>
    <property type="evidence" value="ECO:0007669"/>
    <property type="project" value="TreeGrafter"/>
</dbReference>
<proteinExistence type="predicted"/>
<feature type="compositionally biased region" description="Basic and acidic residues" evidence="1">
    <location>
        <begin position="1"/>
        <end position="11"/>
    </location>
</feature>
<name>A0A068YCX4_ECHMU</name>
<dbReference type="InterPro" id="IPR029357">
    <property type="entry name" value="SPATA7"/>
</dbReference>
<dbReference type="AlphaFoldDB" id="A0A068YCX4"/>
<gene>
    <name evidence="2" type="ORF">EmuJ_000774900</name>
</gene>
<reference evidence="2" key="1">
    <citation type="journal article" date="2013" name="Nature">
        <title>The genomes of four tapeworm species reveal adaptations to parasitism.</title>
        <authorList>
            <person name="Tsai I.J."/>
            <person name="Zarowiecki M."/>
            <person name="Holroyd N."/>
            <person name="Garciarrubio A."/>
            <person name="Sanchez-Flores A."/>
            <person name="Brooks K.L."/>
            <person name="Tracey A."/>
            <person name="Bobes R.J."/>
            <person name="Fragoso G."/>
            <person name="Sciutto E."/>
            <person name="Aslett M."/>
            <person name="Beasley H."/>
            <person name="Bennett H.M."/>
            <person name="Cai J."/>
            <person name="Camicia F."/>
            <person name="Clark R."/>
            <person name="Cucher M."/>
            <person name="De Silva N."/>
            <person name="Day T.A."/>
            <person name="Deplazes P."/>
            <person name="Estrada K."/>
            <person name="Fernandez C."/>
            <person name="Holland P.W."/>
            <person name="Hou J."/>
            <person name="Hu S."/>
            <person name="Huckvale T."/>
            <person name="Hung S.S."/>
            <person name="Kamenetzky L."/>
            <person name="Keane J.A."/>
            <person name="Kiss F."/>
            <person name="Koziol U."/>
            <person name="Lambert O."/>
            <person name="Liu K."/>
            <person name="Luo X."/>
            <person name="Luo Y."/>
            <person name="Macchiaroli N."/>
            <person name="Nichol S."/>
            <person name="Paps J."/>
            <person name="Parkinson J."/>
            <person name="Pouchkina-Stantcheva N."/>
            <person name="Riddiford N."/>
            <person name="Rosenzvit M."/>
            <person name="Salinas G."/>
            <person name="Wasmuth J.D."/>
            <person name="Zamanian M."/>
            <person name="Zheng Y."/>
            <person name="Cai X."/>
            <person name="Soberon X."/>
            <person name="Olson P.D."/>
            <person name="Laclette J.P."/>
            <person name="Brehm K."/>
            <person name="Berriman M."/>
            <person name="Garciarrubio A."/>
            <person name="Bobes R.J."/>
            <person name="Fragoso G."/>
            <person name="Sanchez-Flores A."/>
            <person name="Estrada K."/>
            <person name="Cevallos M.A."/>
            <person name="Morett E."/>
            <person name="Gonzalez V."/>
            <person name="Portillo T."/>
            <person name="Ochoa-Leyva A."/>
            <person name="Jose M.V."/>
            <person name="Sciutto E."/>
            <person name="Landa A."/>
            <person name="Jimenez L."/>
            <person name="Valdes V."/>
            <person name="Carrero J.C."/>
            <person name="Larralde C."/>
            <person name="Morales-Montor J."/>
            <person name="Limon-Lason J."/>
            <person name="Soberon X."/>
            <person name="Laclette J.P."/>
        </authorList>
    </citation>
    <scope>NUCLEOTIDE SEQUENCE [LARGE SCALE GENOMIC DNA]</scope>
</reference>
<dbReference type="GO" id="GO:0000226">
    <property type="term" value="P:microtubule cytoskeleton organization"/>
    <property type="evidence" value="ECO:0007669"/>
    <property type="project" value="TreeGrafter"/>
</dbReference>
<evidence type="ECO:0000313" key="3">
    <source>
        <dbReference type="Proteomes" id="UP000017246"/>
    </source>
</evidence>
<feature type="region of interest" description="Disordered" evidence="1">
    <location>
        <begin position="1"/>
        <end position="22"/>
    </location>
</feature>
<keyword evidence="3" id="KW-1185">Reference proteome</keyword>
<sequence length="181" mass="20360">MNQFEGHDTRRQKPRKVATLNGIARGGSLNLESNCKLRQPCHDPPADVLKLHASLFTEPKDFCPRTLKSAALSRVRNLACYNPPRRSQAAEHLEEFDLRRSQKPSLLNDHQSGDPDLPIKPVFRSPTSTSVHTPGRKADSIKSGARRSAQKTMEDIEYLKFSSAVTNDILINRQFSNRSNN</sequence>
<dbReference type="OrthoDB" id="6285502at2759"/>
<dbReference type="GO" id="GO:0036064">
    <property type="term" value="C:ciliary basal body"/>
    <property type="evidence" value="ECO:0007669"/>
    <property type="project" value="TreeGrafter"/>
</dbReference>
<reference evidence="2" key="2">
    <citation type="submission" date="2015-11" db="EMBL/GenBank/DDBJ databases">
        <authorList>
            <person name="Zhang Y."/>
            <person name="Guo Z."/>
        </authorList>
    </citation>
    <scope>NUCLEOTIDE SEQUENCE</scope>
</reference>
<dbReference type="PANTHER" id="PTHR14917">
    <property type="entry name" value="SPERMATOGENESIS-ASSOCIATED PROTEIN 7"/>
    <property type="match status" value="1"/>
</dbReference>
<dbReference type="Proteomes" id="UP000017246">
    <property type="component" value="Unassembled WGS sequence"/>
</dbReference>
<accession>A0A068YCX4</accession>
<dbReference type="PANTHER" id="PTHR14917:SF4">
    <property type="entry name" value="SPERMATOGENESIS-ASSOCIATED 7"/>
    <property type="match status" value="1"/>
</dbReference>
<dbReference type="STRING" id="6211.A0A068YCX4"/>
<protein>
    <submittedName>
        <fullName evidence="2">Spermatolocus tagsis associated protein 7</fullName>
    </submittedName>
</protein>